<dbReference type="EMBL" id="CP071709">
    <property type="protein sequence ID" value="QVY62999.1"/>
    <property type="molecule type" value="Genomic_DNA"/>
</dbReference>
<name>A0ABX8FG65_9BACI</name>
<dbReference type="RefSeq" id="WP_214478363.1">
    <property type="nucleotide sequence ID" value="NZ_CP071709.1"/>
</dbReference>
<accession>A0ABX8FG65</accession>
<proteinExistence type="predicted"/>
<gene>
    <name evidence="1" type="ORF">J1899_08145</name>
</gene>
<organism evidence="1 2">
    <name type="scientific">Cytobacillus gottheilii</name>
    <dbReference type="NCBI Taxonomy" id="859144"/>
    <lineage>
        <taxon>Bacteria</taxon>
        <taxon>Bacillati</taxon>
        <taxon>Bacillota</taxon>
        <taxon>Bacilli</taxon>
        <taxon>Bacillales</taxon>
        <taxon>Bacillaceae</taxon>
        <taxon>Cytobacillus</taxon>
    </lineage>
</organism>
<sequence>MQIGRKVYYDKSTGNLIIDTGDRSGAVSATTFEQDVETYTSLSERNLETVDVIQLPFGAYAQDFREGRLIGVNLETKEPIFEYHNPESPDNPIVPAKPLSVQIEDLRLESAQSNAELFEMMIMISGGGA</sequence>
<dbReference type="Proteomes" id="UP000679247">
    <property type="component" value="Chromosome"/>
</dbReference>
<evidence type="ECO:0000313" key="2">
    <source>
        <dbReference type="Proteomes" id="UP000679247"/>
    </source>
</evidence>
<evidence type="ECO:0000313" key="1">
    <source>
        <dbReference type="EMBL" id="QVY62999.1"/>
    </source>
</evidence>
<reference evidence="1 2" key="1">
    <citation type="submission" date="2021-03" db="EMBL/GenBank/DDBJ databases">
        <title>The first data on the complete genome of the tetrodotoxin-producing bacterium.</title>
        <authorList>
            <person name="Melnikova D.I."/>
            <person name="Nijland R."/>
            <person name="Magarlamov T.Y."/>
        </authorList>
    </citation>
    <scope>NUCLEOTIDE SEQUENCE [LARGE SCALE GENOMIC DNA]</scope>
    <source>
        <strain evidence="1 2">1839</strain>
    </source>
</reference>
<protein>
    <submittedName>
        <fullName evidence="1">Uncharacterized protein</fullName>
    </submittedName>
</protein>
<keyword evidence="2" id="KW-1185">Reference proteome</keyword>